<sequence length="1155" mass="133093">MNKLFNDNFKDSLLTGFIDKSLDSDALYQPELLVNRKIPRKKVLSTIIKELENCESFFISVAFVTTSGVATLINTLKTLEEKGVKGKILVSQYLNFTQPEALKRLSQFSNIELKIITKENSHSKGYIFKHSEYYNLIIGSSNLTSSALSTNKEWNMKVSARNSSSIVDKVINEFQDDFKIGEIVNETYIEKYEEIYKKQFLVHKKTEEELSEKLNVEIAPNSMQIEALGNLENLRKDENNKALIISATGTGKTYLAAFDAKAFNPKKLLFVVHRLNIAKKAMETFTTIFGKSKTMGLYSGNQRELDKDFVFSTVQTISKSNHLEQFDKDFFDYIIIDESHRSGADSYIRLIEYFNPSFLLGMTATPDRTDAKDIYSLFDHNIAYEIRLNKAMEENMLIPFHYYGVTDLSVNDEILENESDFRLLTADERVNKIISKIEFYGSDNGITRGGLIFCSKKNEAKELSEKFNQRGYKTVALTGDSSEDDRTKAIELLESEDLSIKLDYIFTVDIFNEGIDIPKINQVIMIRPTQSAIIFIQQLGRGLRKTNNKYYLTIIDFIGNYKNNYLIPIALYGDTSFNKDKIRKLISEGSTMIPGESTINFDEITKERIYASIDSAKMKLLADLKIDYNNLKSRIGRIPMMMDFVINDSRAPPYLYVNHSKSYFNFLSKTEKDFGSTLSEIQIKLLELFSKEINNSKRVEESIILKETIASGLYNVKTLKTEIRDKYNYNISEATINSSVSNINFEFIREKKDGKLVSVKDIYNLNILKLENNIFSLKNEFKTLLNDSNFKYFLLDTIEYSIYNFNKNFDTNKWNNGFHLYRKYSRKDVFRILNFSENPVAQNVGGYLVSPDNKYCPIFVNYHKEEDISESTKYEDEFVNQKEFDWMSKSNRKTESKDVQSILGNNGAIRLPLFIKKNNDEGTDFYFMGGDIKPQKKSVEQTEMNSDSGKKVSVVKIRFDLENPVPDSMYKYLEENPGSKIKKAVIPKLTENNAIQLEMDIPETIIESNHTIPLYNFHAAAGDFSIMQNEKEYNLIPVQERYSSDDYFACRVIGESMNKTIPNNSICIFKKNVTGSRSGKILLIENRDYFDPDFNSAFTVKTYSSEKTITEESYRHNSIILKPNSYDKSFKNIILDEESSKEMRVIGEFVKVLNE</sequence>
<dbReference type="GO" id="GO:0003677">
    <property type="term" value="F:DNA binding"/>
    <property type="evidence" value="ECO:0007669"/>
    <property type="project" value="InterPro"/>
</dbReference>
<dbReference type="PROSITE" id="PS51194">
    <property type="entry name" value="HELICASE_CTER"/>
    <property type="match status" value="1"/>
</dbReference>
<dbReference type="PANTHER" id="PTHR47396:SF1">
    <property type="entry name" value="ATP-DEPENDENT HELICASE IRC3-RELATED"/>
    <property type="match status" value="1"/>
</dbReference>
<dbReference type="Gene3D" id="2.10.109.10">
    <property type="entry name" value="Umud Fragment, subunit A"/>
    <property type="match status" value="1"/>
</dbReference>
<dbReference type="Gene3D" id="3.30.870.10">
    <property type="entry name" value="Endonuclease Chain A"/>
    <property type="match status" value="1"/>
</dbReference>
<dbReference type="Proteomes" id="UP000029643">
    <property type="component" value="Unassembled WGS sequence"/>
</dbReference>
<feature type="coiled-coil region" evidence="1">
    <location>
        <begin position="760"/>
        <end position="787"/>
    </location>
</feature>
<protein>
    <submittedName>
        <fullName evidence="4">DNA/RNA helicase of DEAD/DEAH box family</fullName>
    </submittedName>
</protein>
<dbReference type="REBASE" id="98184">
    <property type="entry name" value="AleNR4ORF3399P"/>
</dbReference>
<dbReference type="InterPro" id="IPR014001">
    <property type="entry name" value="Helicase_ATP-bd"/>
</dbReference>
<dbReference type="PANTHER" id="PTHR47396">
    <property type="entry name" value="TYPE I RESTRICTION ENZYME ECOKI R PROTEIN"/>
    <property type="match status" value="1"/>
</dbReference>
<comment type="caution">
    <text evidence="4">The sequence shown here is derived from an EMBL/GenBank/DDBJ whole genome shotgun (WGS) entry which is preliminary data.</text>
</comment>
<dbReference type="AlphaFoldDB" id="A0A090WPA1"/>
<dbReference type="InterPro" id="IPR039418">
    <property type="entry name" value="LexA-like"/>
</dbReference>
<name>A0A090WPA1_9FLAO</name>
<keyword evidence="4" id="KW-0347">Helicase</keyword>
<dbReference type="InterPro" id="IPR021835">
    <property type="entry name" value="DUF3427"/>
</dbReference>
<dbReference type="InterPro" id="IPR027417">
    <property type="entry name" value="P-loop_NTPase"/>
</dbReference>
<gene>
    <name evidence="4" type="ORF">JCM19274_3399</name>
</gene>
<dbReference type="InterPro" id="IPR050742">
    <property type="entry name" value="Helicase_Restrict-Modif_Enz"/>
</dbReference>
<dbReference type="EMBL" id="BBNU01000004">
    <property type="protein sequence ID" value="GAL78841.1"/>
    <property type="molecule type" value="Genomic_DNA"/>
</dbReference>
<keyword evidence="4" id="KW-0378">Hydrolase</keyword>
<evidence type="ECO:0000259" key="2">
    <source>
        <dbReference type="PROSITE" id="PS51192"/>
    </source>
</evidence>
<dbReference type="Pfam" id="PF00717">
    <property type="entry name" value="Peptidase_S24"/>
    <property type="match status" value="1"/>
</dbReference>
<evidence type="ECO:0000313" key="4">
    <source>
        <dbReference type="EMBL" id="GAL78841.1"/>
    </source>
</evidence>
<dbReference type="CDD" id="cd18799">
    <property type="entry name" value="SF2_C_EcoAI-like"/>
    <property type="match status" value="1"/>
</dbReference>
<accession>A0A090WPA1</accession>
<dbReference type="SUPFAM" id="SSF56024">
    <property type="entry name" value="Phospholipase D/nuclease"/>
    <property type="match status" value="1"/>
</dbReference>
<dbReference type="GO" id="GO:0005524">
    <property type="term" value="F:ATP binding"/>
    <property type="evidence" value="ECO:0007669"/>
    <property type="project" value="InterPro"/>
</dbReference>
<dbReference type="Gene3D" id="3.40.50.300">
    <property type="entry name" value="P-loop containing nucleotide triphosphate hydrolases"/>
    <property type="match status" value="2"/>
</dbReference>
<keyword evidence="1" id="KW-0175">Coiled coil</keyword>
<dbReference type="CDD" id="cd09204">
    <property type="entry name" value="PLDc_N_DEXD_b2"/>
    <property type="match status" value="1"/>
</dbReference>
<dbReference type="Pfam" id="PF00271">
    <property type="entry name" value="Helicase_C"/>
    <property type="match status" value="1"/>
</dbReference>
<feature type="domain" description="Helicase C-terminal" evidence="3">
    <location>
        <begin position="429"/>
        <end position="605"/>
    </location>
</feature>
<dbReference type="InterPro" id="IPR006935">
    <property type="entry name" value="Helicase/UvrB_N"/>
</dbReference>
<dbReference type="RefSeq" id="WP_042496583.1">
    <property type="nucleotide sequence ID" value="NZ_BBNU01000004.1"/>
</dbReference>
<evidence type="ECO:0000256" key="1">
    <source>
        <dbReference type="SAM" id="Coils"/>
    </source>
</evidence>
<dbReference type="InterPro" id="IPR036286">
    <property type="entry name" value="LexA/Signal_pep-like_sf"/>
</dbReference>
<organism evidence="4 5">
    <name type="scientific">Algibacter lectus</name>
    <dbReference type="NCBI Taxonomy" id="221126"/>
    <lineage>
        <taxon>Bacteria</taxon>
        <taxon>Pseudomonadati</taxon>
        <taxon>Bacteroidota</taxon>
        <taxon>Flavobacteriia</taxon>
        <taxon>Flavobacteriales</taxon>
        <taxon>Flavobacteriaceae</taxon>
        <taxon>Algibacter</taxon>
    </lineage>
</organism>
<dbReference type="PROSITE" id="PS51192">
    <property type="entry name" value="HELICASE_ATP_BIND_1"/>
    <property type="match status" value="1"/>
</dbReference>
<dbReference type="SMART" id="SM00487">
    <property type="entry name" value="DEXDc"/>
    <property type="match status" value="1"/>
</dbReference>
<dbReference type="InterPro" id="IPR025202">
    <property type="entry name" value="PLD-like_dom"/>
</dbReference>
<dbReference type="InterPro" id="IPR015927">
    <property type="entry name" value="Peptidase_S24_S26A/B/C"/>
</dbReference>
<dbReference type="SUPFAM" id="SSF51306">
    <property type="entry name" value="LexA/Signal peptidase"/>
    <property type="match status" value="1"/>
</dbReference>
<keyword evidence="4" id="KW-0067">ATP-binding</keyword>
<feature type="domain" description="Helicase ATP-binding" evidence="2">
    <location>
        <begin position="233"/>
        <end position="384"/>
    </location>
</feature>
<reference evidence="4 5" key="1">
    <citation type="journal article" date="2014" name="Genome Announc.">
        <title>Draft Genome Sequences of Marine Flavobacterium Algibacter lectus Strains SS8 and NR4.</title>
        <authorList>
            <person name="Takatani N."/>
            <person name="Nakanishi M."/>
            <person name="Meirelles P."/>
            <person name="Mino S."/>
            <person name="Suda W."/>
            <person name="Oshima K."/>
            <person name="Hattori M."/>
            <person name="Ohkuma M."/>
            <person name="Hosokawa M."/>
            <person name="Miyashita K."/>
            <person name="Thompson F.L."/>
            <person name="Niwa A."/>
            <person name="Sawabe T."/>
            <person name="Sawabe T."/>
        </authorList>
    </citation>
    <scope>NUCLEOTIDE SEQUENCE [LARGE SCALE GENOMIC DNA]</scope>
    <source>
        <strain evidence="5">JCM19274</strain>
    </source>
</reference>
<proteinExistence type="predicted"/>
<dbReference type="CDD" id="cd06529">
    <property type="entry name" value="S24_LexA-like"/>
    <property type="match status" value="1"/>
</dbReference>
<dbReference type="Pfam" id="PF04851">
    <property type="entry name" value="ResIII"/>
    <property type="match status" value="1"/>
</dbReference>
<dbReference type="CDD" id="cd18032">
    <property type="entry name" value="DEXHc_RE_I_III_res"/>
    <property type="match status" value="1"/>
</dbReference>
<dbReference type="GO" id="GO:0005829">
    <property type="term" value="C:cytosol"/>
    <property type="evidence" value="ECO:0007669"/>
    <property type="project" value="TreeGrafter"/>
</dbReference>
<evidence type="ECO:0000259" key="3">
    <source>
        <dbReference type="PROSITE" id="PS51194"/>
    </source>
</evidence>
<dbReference type="SUPFAM" id="SSF52540">
    <property type="entry name" value="P-loop containing nucleoside triphosphate hydrolases"/>
    <property type="match status" value="1"/>
</dbReference>
<dbReference type="Pfam" id="PF26350">
    <property type="entry name" value="DUF8090"/>
    <property type="match status" value="1"/>
</dbReference>
<dbReference type="Pfam" id="PF11907">
    <property type="entry name" value="DUF3427"/>
    <property type="match status" value="1"/>
</dbReference>
<dbReference type="Pfam" id="PF13091">
    <property type="entry name" value="PLDc_2"/>
    <property type="match status" value="1"/>
</dbReference>
<dbReference type="GO" id="GO:0004386">
    <property type="term" value="F:helicase activity"/>
    <property type="evidence" value="ECO:0007669"/>
    <property type="project" value="UniProtKB-KW"/>
</dbReference>
<dbReference type="InterPro" id="IPR058403">
    <property type="entry name" value="DUF8090"/>
</dbReference>
<dbReference type="InterPro" id="IPR001650">
    <property type="entry name" value="Helicase_C-like"/>
</dbReference>
<evidence type="ECO:0000313" key="5">
    <source>
        <dbReference type="Proteomes" id="UP000029643"/>
    </source>
</evidence>
<dbReference type="SMART" id="SM00490">
    <property type="entry name" value="HELICc"/>
    <property type="match status" value="1"/>
</dbReference>
<keyword evidence="4" id="KW-0547">Nucleotide-binding</keyword>
<dbReference type="GO" id="GO:0016787">
    <property type="term" value="F:hydrolase activity"/>
    <property type="evidence" value="ECO:0007669"/>
    <property type="project" value="InterPro"/>
</dbReference>